<dbReference type="Proteomes" id="UP000820818">
    <property type="component" value="Linkage Group LG8"/>
</dbReference>
<dbReference type="PANTHER" id="PTHR24364">
    <property type="entry name" value="LP06937P"/>
    <property type="match status" value="1"/>
</dbReference>
<dbReference type="InterPro" id="IPR052286">
    <property type="entry name" value="Wnt_signaling_inhibitor"/>
</dbReference>
<name>A0AAD5PR65_9CRUS</name>
<dbReference type="AlphaFoldDB" id="A0AAD5PR65"/>
<feature type="signal peptide" evidence="4">
    <location>
        <begin position="1"/>
        <end position="17"/>
    </location>
</feature>
<proteinExistence type="predicted"/>
<evidence type="ECO:0000256" key="3">
    <source>
        <dbReference type="ARBA" id="ARBA00022737"/>
    </source>
</evidence>
<keyword evidence="3" id="KW-0677">Repeat</keyword>
<evidence type="ECO:0000256" key="4">
    <source>
        <dbReference type="SAM" id="SignalP"/>
    </source>
</evidence>
<keyword evidence="1" id="KW-0433">Leucine-rich repeat</keyword>
<keyword evidence="2 4" id="KW-0732">Signal</keyword>
<protein>
    <submittedName>
        <fullName evidence="5">Uncharacterized protein</fullName>
    </submittedName>
</protein>
<dbReference type="PROSITE" id="PS51450">
    <property type="entry name" value="LRR"/>
    <property type="match status" value="1"/>
</dbReference>
<organism evidence="5 6">
    <name type="scientific">Daphnia sinensis</name>
    <dbReference type="NCBI Taxonomy" id="1820382"/>
    <lineage>
        <taxon>Eukaryota</taxon>
        <taxon>Metazoa</taxon>
        <taxon>Ecdysozoa</taxon>
        <taxon>Arthropoda</taxon>
        <taxon>Crustacea</taxon>
        <taxon>Branchiopoda</taxon>
        <taxon>Diplostraca</taxon>
        <taxon>Cladocera</taxon>
        <taxon>Anomopoda</taxon>
        <taxon>Daphniidae</taxon>
        <taxon>Daphnia</taxon>
        <taxon>Daphnia similis group</taxon>
    </lineage>
</organism>
<accession>A0AAD5PR65</accession>
<gene>
    <name evidence="5" type="ORF">GHT06_019220</name>
</gene>
<keyword evidence="6" id="KW-1185">Reference proteome</keyword>
<comment type="caution">
    <text evidence="5">The sequence shown here is derived from an EMBL/GenBank/DDBJ whole genome shotgun (WGS) entry which is preliminary data.</text>
</comment>
<dbReference type="PANTHER" id="PTHR24364:SF18">
    <property type="entry name" value="LP06937P"/>
    <property type="match status" value="1"/>
</dbReference>
<evidence type="ECO:0000313" key="5">
    <source>
        <dbReference type="EMBL" id="KAI9553949.1"/>
    </source>
</evidence>
<dbReference type="EMBL" id="WJBH02000008">
    <property type="protein sequence ID" value="KAI9553949.1"/>
    <property type="molecule type" value="Genomic_DNA"/>
</dbReference>
<dbReference type="InterPro" id="IPR032675">
    <property type="entry name" value="LRR_dom_sf"/>
</dbReference>
<feature type="chain" id="PRO_5042279902" evidence="4">
    <location>
        <begin position="18"/>
        <end position="418"/>
    </location>
</feature>
<reference evidence="5 6" key="1">
    <citation type="submission" date="2022-05" db="EMBL/GenBank/DDBJ databases">
        <title>A multi-omics perspective on studying reproductive biology in Daphnia sinensis.</title>
        <authorList>
            <person name="Jia J."/>
        </authorList>
    </citation>
    <scope>NUCLEOTIDE SEQUENCE [LARGE SCALE GENOMIC DNA]</scope>
    <source>
        <strain evidence="5 6">WSL</strain>
    </source>
</reference>
<evidence type="ECO:0000256" key="1">
    <source>
        <dbReference type="ARBA" id="ARBA00022614"/>
    </source>
</evidence>
<sequence>MLGSIIGLLLILIGAESHEIASHQMARSLPEERLGLACPIELNYGPHCICDFWPYETYNIYCNASSPAELDTIKQTFEQTPIAEHYEVKISLTASMSIPANIFSDKTAALISLECRGDGTKLGAIDPQAFIASAGRTSAFQIMSCDLTEFDFDFLAQLRVLETIRIADCTLTTMARMPLMPHMRMVELFAPTGLREWYDPAQTPFLDTIIINAAKDTDEDTMETIVDTLLYYTYSLLRLYLVNLGLTRIPPATRNFTSLNTLDFSENQISTLPSGSLAFTSTLNSLWLSNMPIQNIEPDAFQGNYRAALVYMVFGKLTTFPRETYEQLLEQMIQASGSIDIYGNPIVCDDCHLGWLINEKRYLLTRVSGTCDNGTSFNQLDSQAYDSRCQKSAALFTETSNFLMILTLLFHLLVAQNK</sequence>
<evidence type="ECO:0000313" key="6">
    <source>
        <dbReference type="Proteomes" id="UP000820818"/>
    </source>
</evidence>
<dbReference type="InterPro" id="IPR001611">
    <property type="entry name" value="Leu-rich_rpt"/>
</dbReference>
<dbReference type="SUPFAM" id="SSF52058">
    <property type="entry name" value="L domain-like"/>
    <property type="match status" value="1"/>
</dbReference>
<dbReference type="Gene3D" id="3.80.10.10">
    <property type="entry name" value="Ribonuclease Inhibitor"/>
    <property type="match status" value="1"/>
</dbReference>
<evidence type="ECO:0000256" key="2">
    <source>
        <dbReference type="ARBA" id="ARBA00022729"/>
    </source>
</evidence>
<dbReference type="GO" id="GO:0016020">
    <property type="term" value="C:membrane"/>
    <property type="evidence" value="ECO:0007669"/>
    <property type="project" value="TreeGrafter"/>
</dbReference>